<dbReference type="InterPro" id="IPR012373">
    <property type="entry name" value="Ferrdict_sens_TM"/>
</dbReference>
<evidence type="ECO:0000259" key="2">
    <source>
        <dbReference type="Pfam" id="PF04773"/>
    </source>
</evidence>
<dbReference type="Gene3D" id="2.60.120.1440">
    <property type="match status" value="1"/>
</dbReference>
<reference evidence="4 5" key="1">
    <citation type="submission" date="2019-12" db="EMBL/GenBank/DDBJ databases">
        <title>The draft genomic sequence of strain Chitinophaga oryziterrae JCM 16595.</title>
        <authorList>
            <person name="Zhang X."/>
        </authorList>
    </citation>
    <scope>NUCLEOTIDE SEQUENCE [LARGE SCALE GENOMIC DNA]</scope>
    <source>
        <strain evidence="4 5">JCM 16595</strain>
    </source>
</reference>
<dbReference type="PANTHER" id="PTHR30273:SF2">
    <property type="entry name" value="PROTEIN FECR"/>
    <property type="match status" value="1"/>
</dbReference>
<dbReference type="Pfam" id="PF16344">
    <property type="entry name" value="FecR_C"/>
    <property type="match status" value="1"/>
</dbReference>
<dbReference type="PIRSF" id="PIRSF018266">
    <property type="entry name" value="FecR"/>
    <property type="match status" value="1"/>
</dbReference>
<evidence type="ECO:0000313" key="4">
    <source>
        <dbReference type="EMBL" id="MVT39797.1"/>
    </source>
</evidence>
<dbReference type="Pfam" id="PF04773">
    <property type="entry name" value="FecR"/>
    <property type="match status" value="1"/>
</dbReference>
<dbReference type="PANTHER" id="PTHR30273">
    <property type="entry name" value="PERIPLASMIC SIGNAL SENSOR AND SIGMA FACTOR ACTIVATOR FECR-RELATED"/>
    <property type="match status" value="1"/>
</dbReference>
<dbReference type="Gene3D" id="3.55.50.30">
    <property type="match status" value="1"/>
</dbReference>
<proteinExistence type="predicted"/>
<evidence type="ECO:0000256" key="1">
    <source>
        <dbReference type="SAM" id="Phobius"/>
    </source>
</evidence>
<accession>A0A6N8J3L6</accession>
<feature type="transmembrane region" description="Helical" evidence="1">
    <location>
        <begin position="80"/>
        <end position="100"/>
    </location>
</feature>
<dbReference type="InterPro" id="IPR032508">
    <property type="entry name" value="FecR_C"/>
</dbReference>
<name>A0A6N8J3L6_9BACT</name>
<evidence type="ECO:0000259" key="3">
    <source>
        <dbReference type="Pfam" id="PF16344"/>
    </source>
</evidence>
<keyword evidence="1" id="KW-1133">Transmembrane helix</keyword>
<comment type="caution">
    <text evidence="4">The sequence shown here is derived from an EMBL/GenBank/DDBJ whole genome shotgun (WGS) entry which is preliminary data.</text>
</comment>
<sequence length="368" mass="41055">MEHQYEQALRLYIQKLTGNLSAAEESYVHKMLAEDAAFREIWSSLEKESISLNTEEYLNKIDAAAGLQELKQRQTVNRIFPWKSVAAAAVVLIAVAYFLFPRGTNKQQIAQQKISKPQQISLLTGNGQSIRLDTTGTIALGNATLNTSGGTLKYTSADTIQNTLLVPAGKNYKLVLSDGSEVWLNAATRLRFPFHFAGPSREVYIDGEAYFKVAKDVDRPFIVHTPLTRVEVLGTAFNVNTYQSGQVQTALVEGRVIARSANGESQDLRPGYKADYQQAKGFTTRPFDEEEVLSWMNGVYYFHSMPLTELAGLASRFYGIHITLDEKKFAGVATTGLMDRNKLNDFLNDLQTTAHITYQLSGDELYIK</sequence>
<dbReference type="Proteomes" id="UP000468388">
    <property type="component" value="Unassembled WGS sequence"/>
</dbReference>
<dbReference type="InterPro" id="IPR006860">
    <property type="entry name" value="FecR"/>
</dbReference>
<organism evidence="4 5">
    <name type="scientific">Chitinophaga oryziterrae</name>
    <dbReference type="NCBI Taxonomy" id="1031224"/>
    <lineage>
        <taxon>Bacteria</taxon>
        <taxon>Pseudomonadati</taxon>
        <taxon>Bacteroidota</taxon>
        <taxon>Chitinophagia</taxon>
        <taxon>Chitinophagales</taxon>
        <taxon>Chitinophagaceae</taxon>
        <taxon>Chitinophaga</taxon>
    </lineage>
</organism>
<feature type="domain" description="FecR protein" evidence="2">
    <location>
        <begin position="166"/>
        <end position="256"/>
    </location>
</feature>
<dbReference type="RefSeq" id="WP_157298444.1">
    <property type="nucleotide sequence ID" value="NZ_BAAAZB010000005.1"/>
</dbReference>
<keyword evidence="5" id="KW-1185">Reference proteome</keyword>
<dbReference type="GO" id="GO:0016989">
    <property type="term" value="F:sigma factor antagonist activity"/>
    <property type="evidence" value="ECO:0007669"/>
    <property type="project" value="TreeGrafter"/>
</dbReference>
<dbReference type="AlphaFoldDB" id="A0A6N8J3L6"/>
<dbReference type="EMBL" id="WRXO01000001">
    <property type="protein sequence ID" value="MVT39797.1"/>
    <property type="molecule type" value="Genomic_DNA"/>
</dbReference>
<protein>
    <submittedName>
        <fullName evidence="4">DUF4974 domain-containing protein</fullName>
    </submittedName>
</protein>
<feature type="domain" description="Protein FecR C-terminal" evidence="3">
    <location>
        <begin position="300"/>
        <end position="367"/>
    </location>
</feature>
<gene>
    <name evidence="4" type="ORF">GO495_04315</name>
</gene>
<keyword evidence="1" id="KW-0472">Membrane</keyword>
<evidence type="ECO:0000313" key="5">
    <source>
        <dbReference type="Proteomes" id="UP000468388"/>
    </source>
</evidence>
<keyword evidence="1" id="KW-0812">Transmembrane</keyword>
<dbReference type="OrthoDB" id="643697at2"/>